<dbReference type="InterPro" id="IPR044730">
    <property type="entry name" value="RNase_H-like_dom_plant"/>
</dbReference>
<dbReference type="InterPro" id="IPR002156">
    <property type="entry name" value="RNaseH_domain"/>
</dbReference>
<dbReference type="Gene3D" id="3.30.420.10">
    <property type="entry name" value="Ribonuclease H-like superfamily/Ribonuclease H"/>
    <property type="match status" value="1"/>
</dbReference>
<feature type="transmembrane region" description="Helical" evidence="1">
    <location>
        <begin position="181"/>
        <end position="198"/>
    </location>
</feature>
<dbReference type="CDD" id="cd06222">
    <property type="entry name" value="RNase_H_like"/>
    <property type="match status" value="1"/>
</dbReference>
<evidence type="ECO:0000313" key="4">
    <source>
        <dbReference type="Proteomes" id="UP000289340"/>
    </source>
</evidence>
<organism evidence="3 4">
    <name type="scientific">Glycine soja</name>
    <name type="common">Wild soybean</name>
    <dbReference type="NCBI Taxonomy" id="3848"/>
    <lineage>
        <taxon>Eukaryota</taxon>
        <taxon>Viridiplantae</taxon>
        <taxon>Streptophyta</taxon>
        <taxon>Embryophyta</taxon>
        <taxon>Tracheophyta</taxon>
        <taxon>Spermatophyta</taxon>
        <taxon>Magnoliopsida</taxon>
        <taxon>eudicotyledons</taxon>
        <taxon>Gunneridae</taxon>
        <taxon>Pentapetalae</taxon>
        <taxon>rosids</taxon>
        <taxon>fabids</taxon>
        <taxon>Fabales</taxon>
        <taxon>Fabaceae</taxon>
        <taxon>Papilionoideae</taxon>
        <taxon>50 kb inversion clade</taxon>
        <taxon>NPAAA clade</taxon>
        <taxon>indigoferoid/millettioid clade</taxon>
        <taxon>Phaseoleae</taxon>
        <taxon>Glycine</taxon>
        <taxon>Glycine subgen. Soja</taxon>
    </lineage>
</organism>
<evidence type="ECO:0000256" key="1">
    <source>
        <dbReference type="SAM" id="Phobius"/>
    </source>
</evidence>
<keyword evidence="1" id="KW-0472">Membrane</keyword>
<protein>
    <recommendedName>
        <fullName evidence="2">RNase H type-1 domain-containing protein</fullName>
    </recommendedName>
</protein>
<dbReference type="SUPFAM" id="SSF53098">
    <property type="entry name" value="Ribonuclease H-like"/>
    <property type="match status" value="1"/>
</dbReference>
<dbReference type="EMBL" id="QZWG01000001">
    <property type="protein sequence ID" value="RZC29583.1"/>
    <property type="molecule type" value="Genomic_DNA"/>
</dbReference>
<dbReference type="InterPro" id="IPR036397">
    <property type="entry name" value="RNaseH_sf"/>
</dbReference>
<evidence type="ECO:0000259" key="2">
    <source>
        <dbReference type="Pfam" id="PF13456"/>
    </source>
</evidence>
<reference evidence="3 4" key="1">
    <citation type="submission" date="2018-09" db="EMBL/GenBank/DDBJ databases">
        <title>A high-quality reference genome of wild soybean provides a powerful tool to mine soybean genomes.</title>
        <authorList>
            <person name="Xie M."/>
            <person name="Chung C.Y.L."/>
            <person name="Li M.-W."/>
            <person name="Wong F.-L."/>
            <person name="Chan T.-F."/>
            <person name="Lam H.-M."/>
        </authorList>
    </citation>
    <scope>NUCLEOTIDE SEQUENCE [LARGE SCALE GENOMIC DNA]</scope>
    <source>
        <strain evidence="4">cv. W05</strain>
        <tissue evidence="3">Hypocotyl of etiolated seedlings</tissue>
    </source>
</reference>
<dbReference type="Proteomes" id="UP000289340">
    <property type="component" value="Chromosome 1"/>
</dbReference>
<sequence>MKMLLIPHDVSSIETCRPWIFFINGFLCFLRSDFRGMEKEKDEWRRHFKEKMSQEEAHHHRKSWIRAWSSEGLMSPYLFVLCMEKLVIFIQQKVQSKLWKPVQGVFDATDRTSRSFIWGSRHHHWVGWEKISQPLKDEGLGICNARETNIALSGKHVWSILHEHQQPWVNMVSHKYLKVTLLKLLTTGLILMLMYPLVDLQVTNPGCDPSIFLKTSNSSCGSLVMRVFPQMFFALLDICLLTCFVASVMINRRQFFTLFVTSKKLNKFGIFSIMLWWWTSRSKTIQIGFNGMQLDPKGHCLLLLLGSFGGVRMLSFSIMKIGNDWIQGFFDLCGNTTSLHAELFALAHGIKLTWSMGVSHMVCESDSKVALDIINSGVNSCYPCAALVDEVRSFK</sequence>
<keyword evidence="1" id="KW-1133">Transmembrane helix</keyword>
<comment type="caution">
    <text evidence="3">The sequence shown here is derived from an EMBL/GenBank/DDBJ whole genome shotgun (WGS) entry which is preliminary data.</text>
</comment>
<dbReference type="GO" id="GO:0004523">
    <property type="term" value="F:RNA-DNA hybrid ribonuclease activity"/>
    <property type="evidence" value="ECO:0007669"/>
    <property type="project" value="InterPro"/>
</dbReference>
<feature type="transmembrane region" description="Helical" evidence="1">
    <location>
        <begin position="231"/>
        <end position="250"/>
    </location>
</feature>
<evidence type="ECO:0000313" key="3">
    <source>
        <dbReference type="EMBL" id="RZC29583.1"/>
    </source>
</evidence>
<dbReference type="Pfam" id="PF13456">
    <property type="entry name" value="RVT_3"/>
    <property type="match status" value="1"/>
</dbReference>
<feature type="domain" description="RNase H type-1" evidence="2">
    <location>
        <begin position="334"/>
        <end position="393"/>
    </location>
</feature>
<gene>
    <name evidence="3" type="ORF">D0Y65_001239</name>
</gene>
<keyword evidence="4" id="KW-1185">Reference proteome</keyword>
<name>A0A445M287_GLYSO</name>
<dbReference type="AlphaFoldDB" id="A0A445M287"/>
<dbReference type="InterPro" id="IPR012337">
    <property type="entry name" value="RNaseH-like_sf"/>
</dbReference>
<proteinExistence type="predicted"/>
<dbReference type="GO" id="GO:0003676">
    <property type="term" value="F:nucleic acid binding"/>
    <property type="evidence" value="ECO:0007669"/>
    <property type="project" value="InterPro"/>
</dbReference>
<keyword evidence="1" id="KW-0812">Transmembrane</keyword>
<accession>A0A445M287</accession>